<dbReference type="AlphaFoldDB" id="A0A7N0V3X1"/>
<feature type="compositionally biased region" description="Polar residues" evidence="2">
    <location>
        <begin position="67"/>
        <end position="85"/>
    </location>
</feature>
<feature type="domain" description="C2H2-type" evidence="3">
    <location>
        <begin position="368"/>
        <end position="390"/>
    </location>
</feature>
<accession>A0A7N0V3X1</accession>
<dbReference type="Proteomes" id="UP000594263">
    <property type="component" value="Unplaced"/>
</dbReference>
<evidence type="ECO:0000259" key="3">
    <source>
        <dbReference type="PROSITE" id="PS50157"/>
    </source>
</evidence>
<dbReference type="OMA" id="YKPWWVV"/>
<evidence type="ECO:0000313" key="4">
    <source>
        <dbReference type="EnsemblPlants" id="Kaladp0095s0747.1.v1.1.CDS.1"/>
    </source>
</evidence>
<keyword evidence="1" id="KW-0863">Zinc-finger</keyword>
<sequence length="453" mass="50124">MEDHQQKQQQQLKHVCKLCCKGFPCGRSLGGHMRSHGIMNSASDTTDAIKFRERNLSSLVNIGENSGSDKLGFEQNSQNSNTHTSYGLRENPKKTSRFARLSEPVITEGGSDEKLCKLCGKGFASSKALFGHMKCHSEKVVINSSIEEENSSQSDRNDEDDVPHLRRRSSRKMKSDMTPVAGTLNTLSSNLSFATASCSDAGEIEQEDVARSLMMLSRDSWANKEFSSDVEVSEKDKASLRSKAKCRIQNGVKMKQPEILTDKIYSSKKLIYDMDEPGFSKRASKRNKFQCATCNKVFHSYQALGGHRASHKKIKGCFASNFNQAAENSSEHDRSAATLTESNLTTTERQEIHDTVADGFKKGKSKDHECPICFKIFSSGQALGGHKRSHLLGSADMNTNQSIVIEEPMTKMIDLNLPAPTEDETANQVNDFTEPWWALGSCSKPGPLIGFSL</sequence>
<reference evidence="4" key="1">
    <citation type="submission" date="2021-01" db="UniProtKB">
        <authorList>
            <consortium name="EnsemblPlants"/>
        </authorList>
    </citation>
    <scope>IDENTIFICATION</scope>
</reference>
<dbReference type="InterPro" id="IPR013087">
    <property type="entry name" value="Znf_C2H2_type"/>
</dbReference>
<dbReference type="InterPro" id="IPR036236">
    <property type="entry name" value="Znf_C2H2_sf"/>
</dbReference>
<dbReference type="PROSITE" id="PS00028">
    <property type="entry name" value="ZINC_FINGER_C2H2_1"/>
    <property type="match status" value="4"/>
</dbReference>
<evidence type="ECO:0000313" key="5">
    <source>
        <dbReference type="Proteomes" id="UP000594263"/>
    </source>
</evidence>
<dbReference type="GO" id="GO:0008270">
    <property type="term" value="F:zinc ion binding"/>
    <property type="evidence" value="ECO:0007669"/>
    <property type="project" value="UniProtKB-KW"/>
</dbReference>
<keyword evidence="1" id="KW-0862">Zinc</keyword>
<dbReference type="PANTHER" id="PTHR46869:SF6">
    <property type="entry name" value="C2H2-TYPE DOMAIN-CONTAINING PROTEIN"/>
    <property type="match status" value="1"/>
</dbReference>
<organism evidence="4 5">
    <name type="scientific">Kalanchoe fedtschenkoi</name>
    <name type="common">Lavender scallops</name>
    <name type="synonym">South American air plant</name>
    <dbReference type="NCBI Taxonomy" id="63787"/>
    <lineage>
        <taxon>Eukaryota</taxon>
        <taxon>Viridiplantae</taxon>
        <taxon>Streptophyta</taxon>
        <taxon>Embryophyta</taxon>
        <taxon>Tracheophyta</taxon>
        <taxon>Spermatophyta</taxon>
        <taxon>Magnoliopsida</taxon>
        <taxon>eudicotyledons</taxon>
        <taxon>Gunneridae</taxon>
        <taxon>Pentapetalae</taxon>
        <taxon>Saxifragales</taxon>
        <taxon>Crassulaceae</taxon>
        <taxon>Kalanchoe</taxon>
    </lineage>
</organism>
<dbReference type="SUPFAM" id="SSF57667">
    <property type="entry name" value="beta-beta-alpha zinc fingers"/>
    <property type="match status" value="1"/>
</dbReference>
<feature type="domain" description="C2H2-type" evidence="3">
    <location>
        <begin position="114"/>
        <end position="141"/>
    </location>
</feature>
<keyword evidence="5" id="KW-1185">Reference proteome</keyword>
<dbReference type="SMART" id="SM00355">
    <property type="entry name" value="ZnF_C2H2"/>
    <property type="match status" value="4"/>
</dbReference>
<dbReference type="Pfam" id="PF13912">
    <property type="entry name" value="zf-C2H2_6"/>
    <property type="match status" value="4"/>
</dbReference>
<feature type="region of interest" description="Disordered" evidence="2">
    <location>
        <begin position="67"/>
        <end position="94"/>
    </location>
</feature>
<evidence type="ECO:0000256" key="1">
    <source>
        <dbReference type="PROSITE-ProRule" id="PRU00042"/>
    </source>
</evidence>
<name>A0A7N0V3X1_KALFE</name>
<feature type="domain" description="C2H2-type" evidence="3">
    <location>
        <begin position="14"/>
        <end position="36"/>
    </location>
</feature>
<dbReference type="EnsemblPlants" id="Kaladp0095s0747.1.v1.1">
    <property type="protein sequence ID" value="Kaladp0095s0747.1.v1.1.CDS.1"/>
    <property type="gene ID" value="Kaladp0095s0747.v1.1"/>
</dbReference>
<dbReference type="PROSITE" id="PS50157">
    <property type="entry name" value="ZINC_FINGER_C2H2_2"/>
    <property type="match status" value="4"/>
</dbReference>
<dbReference type="Gramene" id="Kaladp0095s0747.1.v1.1">
    <property type="protein sequence ID" value="Kaladp0095s0747.1.v1.1.CDS.1"/>
    <property type="gene ID" value="Kaladp0095s0747.v1.1"/>
</dbReference>
<keyword evidence="1" id="KW-0479">Metal-binding</keyword>
<feature type="region of interest" description="Disordered" evidence="2">
    <location>
        <begin position="146"/>
        <end position="177"/>
    </location>
</feature>
<feature type="domain" description="C2H2-type" evidence="3">
    <location>
        <begin position="289"/>
        <end position="316"/>
    </location>
</feature>
<evidence type="ECO:0000256" key="2">
    <source>
        <dbReference type="SAM" id="MobiDB-lite"/>
    </source>
</evidence>
<proteinExistence type="predicted"/>
<dbReference type="PANTHER" id="PTHR46869">
    <property type="entry name" value="C2H2-LIKE ZINC FINGER PROTEIN"/>
    <property type="match status" value="1"/>
</dbReference>
<dbReference type="Gene3D" id="3.30.160.60">
    <property type="entry name" value="Classic Zinc Finger"/>
    <property type="match status" value="2"/>
</dbReference>
<protein>
    <recommendedName>
        <fullName evidence="3">C2H2-type domain-containing protein</fullName>
    </recommendedName>
</protein>